<name>A0A162KL48_9PROT</name>
<evidence type="ECO:0008006" key="3">
    <source>
        <dbReference type="Google" id="ProtNLM"/>
    </source>
</evidence>
<dbReference type="Gene3D" id="3.40.50.300">
    <property type="entry name" value="P-loop containing nucleotide triphosphate hydrolases"/>
    <property type="match status" value="1"/>
</dbReference>
<organism evidence="1 2">
    <name type="scientific">Tistrella mobilis</name>
    <dbReference type="NCBI Taxonomy" id="171437"/>
    <lineage>
        <taxon>Bacteria</taxon>
        <taxon>Pseudomonadati</taxon>
        <taxon>Pseudomonadota</taxon>
        <taxon>Alphaproteobacteria</taxon>
        <taxon>Geminicoccales</taxon>
        <taxon>Geminicoccaceae</taxon>
        <taxon>Tistrella</taxon>
    </lineage>
</organism>
<dbReference type="InterPro" id="IPR027417">
    <property type="entry name" value="P-loop_NTPase"/>
</dbReference>
<dbReference type="Proteomes" id="UP000075787">
    <property type="component" value="Unassembled WGS sequence"/>
</dbReference>
<comment type="caution">
    <text evidence="1">The sequence shown here is derived from an EMBL/GenBank/DDBJ whole genome shotgun (WGS) entry which is preliminary data.</text>
</comment>
<dbReference type="OrthoDB" id="9816422at2"/>
<sequence length="838" mass="92734">MHPVTEAFQVFAPYGSWMLTRRGTLLAVVELEGVDPDALTRADLSHVALTARQVAEQLPPGAAASQYYVHLDRIPVHLRDRADPLRHRLSKARERFLNDAGGLARSFLFHVYEFGSDRAATGSLGAEIRDQLAGGFLEPEARRRFIRRLRTPDALLLSREGLARLARDATDQLDKIVAIWGKLGAARVVAPETAFGLLRYLASFDPAHLLAPPRVVPEDDMDLALAAGDIEPVEIGYDAFLKLHGAETRYLRIGSVTTLPRQALGWLTEGGDAPIARRGDYVIVHSFEPMSEITRALRFSEARAAIERTRMSLVNMIRGETTTEREEWRPKYRAKLDAIARAEAEEDRWGLVATTLLVPDRDPVAATSRARDFARIFAARGIGLVWEALGLPFAFQAVQPGGAGASRRRSIVTSSRHGSLALAFKARTGQETVADLGQEEAGFIFETASGEPFHFSPFVGGRGFVIGVGPVRSGKTFLKNTLATHFLKYGGLVRAVDIDPGARCVAEIFSTDGAGYCALGDAGALNPFVSQQDGEDADFATHLGQLLALMLEANDTPEMRRVSAEEQADIDQSIRAVMALDPALRSMRALHAHLHSDTRRLFDRWFDRGMYAGILDAEADAIGRIDHPFAAWNLGAYRDRPQVLRPVLLDLFWRVTRAFEDPARRGVPKMLEIDEAHHALSIPVFRDYVTAKVRTWGKWQAGVTLWTQSPAEYGQVPEWSAIRSAASTFFFMADGRMDEDQYRRVFGLRDGDIAAIRRLVPRREAYLVQPDLDIRKVVTLRVDPEQHVINTSHPREAQIRDRLIAEHGRDRGLVLAAAEIARLGTSRVEVPSPAGAEA</sequence>
<reference evidence="1 2" key="1">
    <citation type="submission" date="2015-12" db="EMBL/GenBank/DDBJ databases">
        <title>Genome sequence of Tistrella mobilis MCCC 1A02139.</title>
        <authorList>
            <person name="Lu L."/>
            <person name="Lai Q."/>
            <person name="Shao Z."/>
            <person name="Qian P."/>
        </authorList>
    </citation>
    <scope>NUCLEOTIDE SEQUENCE [LARGE SCALE GENOMIC DNA]</scope>
    <source>
        <strain evidence="1 2">MCCC 1A02139</strain>
    </source>
</reference>
<dbReference type="GeneID" id="97239829"/>
<protein>
    <recommendedName>
        <fullName evidence="3">Type IV secretion system protein VirB4</fullName>
    </recommendedName>
</protein>
<dbReference type="AlphaFoldDB" id="A0A162KL48"/>
<gene>
    <name evidence="1" type="ORF">AUP44_08445</name>
</gene>
<proteinExistence type="predicted"/>
<evidence type="ECO:0000313" key="1">
    <source>
        <dbReference type="EMBL" id="KYO51538.1"/>
    </source>
</evidence>
<accession>A0A162KL48</accession>
<dbReference type="SUPFAM" id="SSF52540">
    <property type="entry name" value="P-loop containing nucleoside triphosphate hydrolases"/>
    <property type="match status" value="1"/>
</dbReference>
<evidence type="ECO:0000313" key="2">
    <source>
        <dbReference type="Proteomes" id="UP000075787"/>
    </source>
</evidence>
<dbReference type="EMBL" id="LPZR01000171">
    <property type="protein sequence ID" value="KYO51538.1"/>
    <property type="molecule type" value="Genomic_DNA"/>
</dbReference>
<dbReference type="RefSeq" id="WP_062765972.1">
    <property type="nucleotide sequence ID" value="NZ_CP121044.1"/>
</dbReference>